<evidence type="ECO:0000313" key="4">
    <source>
        <dbReference type="EMBL" id="CAG5069796.1"/>
    </source>
</evidence>
<dbReference type="EMBL" id="CAJRAU010000003">
    <property type="protein sequence ID" value="CAG5069796.1"/>
    <property type="molecule type" value="Genomic_DNA"/>
</dbReference>
<organism evidence="4 5">
    <name type="scientific">Dyadobacter linearis</name>
    <dbReference type="NCBI Taxonomy" id="2823330"/>
    <lineage>
        <taxon>Bacteria</taxon>
        <taxon>Pseudomonadati</taxon>
        <taxon>Bacteroidota</taxon>
        <taxon>Cytophagia</taxon>
        <taxon>Cytophagales</taxon>
        <taxon>Spirosomataceae</taxon>
        <taxon>Dyadobacter</taxon>
    </lineage>
</organism>
<feature type="domain" description="Mannosylglycerate hydrolase MGH1-like glycoside hydrolase" evidence="3">
    <location>
        <begin position="107"/>
        <end position="442"/>
    </location>
</feature>
<feature type="signal peptide" evidence="1">
    <location>
        <begin position="1"/>
        <end position="18"/>
    </location>
</feature>
<dbReference type="RefSeq" id="WP_215233882.1">
    <property type="nucleotide sequence ID" value="NZ_CAJRAU010000003.1"/>
</dbReference>
<dbReference type="Pfam" id="PF22422">
    <property type="entry name" value="MGH1-like_GH"/>
    <property type="match status" value="1"/>
</dbReference>
<dbReference type="SUPFAM" id="SSF48208">
    <property type="entry name" value="Six-hairpin glycosidases"/>
    <property type="match status" value="1"/>
</dbReference>
<protein>
    <recommendedName>
        <fullName evidence="6">Glycoside hydrolase</fullName>
    </recommendedName>
</protein>
<sequence>MKYIVILLICIAPCLVSAQKGVLDTKKFKHYVDEFNQKDHELYRQKFPNSEAWAFMEANIPFFECPDKQLEKTYYFRWWTYRKHIRETPDGYVITEFLPNVPWAGKHNTISCPAGHHFYEGRWLHNASYLSDYAQFWFKKGGNPRSYSFWAADAITRFCEVQGDFSVGLNLLPDLISNYNAWESEKLDSTGLYWQKDDRDGMEVSVSGAMSEGKLGYRATINSYQYGDAKAIAYLAGLKNDRITENAFKQKAAAIRKNVTEKLWDEKAQFFKVIPRGKPELTQSDARELHGFTPWYFNMPDNKYAVAWQQLRDTSGFSAPFGLTSVERRHPDFRISYEGHECQWNGPSWPFATSITLAALANLLNNYQQKYLTGSDYLKALRTYSRAHRLEKADGTKIPWIDENLNPFTGDWISRTRLKSWDNGSWSAGKGGEERGKDYNHSTFCDLIISGLIGIRPQQGNILVVNPLVPQNEWDYFCLDRVKYHNRILTVLYDRSGKKYGRGKGFRVFVDGVEKFASDNIAKAEIRL</sequence>
<reference evidence="4 5" key="1">
    <citation type="submission" date="2021-04" db="EMBL/GenBank/DDBJ databases">
        <authorList>
            <person name="Rodrigo-Torres L."/>
            <person name="Arahal R. D."/>
            <person name="Lucena T."/>
        </authorList>
    </citation>
    <scope>NUCLEOTIDE SEQUENCE [LARGE SCALE GENOMIC DNA]</scope>
    <source>
        <strain evidence="4 5">CECT 9623</strain>
    </source>
</reference>
<gene>
    <name evidence="4" type="ORF">DYBT9623_02533</name>
</gene>
<dbReference type="InterPro" id="IPR054491">
    <property type="entry name" value="MGH1-like_GH"/>
</dbReference>
<proteinExistence type="predicted"/>
<evidence type="ECO:0000259" key="3">
    <source>
        <dbReference type="Pfam" id="PF22422"/>
    </source>
</evidence>
<keyword evidence="1" id="KW-0732">Signal</keyword>
<evidence type="ECO:0000256" key="1">
    <source>
        <dbReference type="SAM" id="SignalP"/>
    </source>
</evidence>
<dbReference type="InterPro" id="IPR005194">
    <property type="entry name" value="Glyco_hydro_65_C"/>
</dbReference>
<evidence type="ECO:0008006" key="6">
    <source>
        <dbReference type="Google" id="ProtNLM"/>
    </source>
</evidence>
<evidence type="ECO:0000259" key="2">
    <source>
        <dbReference type="Pfam" id="PF03633"/>
    </source>
</evidence>
<comment type="caution">
    <text evidence="4">The sequence shown here is derived from an EMBL/GenBank/DDBJ whole genome shotgun (WGS) entry which is preliminary data.</text>
</comment>
<name>A0ABM8UQJ5_9BACT</name>
<dbReference type="Pfam" id="PF03633">
    <property type="entry name" value="Glyco_hydro_65C"/>
    <property type="match status" value="1"/>
</dbReference>
<feature type="chain" id="PRO_5045981196" description="Glycoside hydrolase" evidence="1">
    <location>
        <begin position="19"/>
        <end position="528"/>
    </location>
</feature>
<dbReference type="Gene3D" id="1.50.10.10">
    <property type="match status" value="1"/>
</dbReference>
<dbReference type="Proteomes" id="UP000679725">
    <property type="component" value="Unassembled WGS sequence"/>
</dbReference>
<dbReference type="InterPro" id="IPR012341">
    <property type="entry name" value="6hp_glycosidase-like_sf"/>
</dbReference>
<keyword evidence="5" id="KW-1185">Reference proteome</keyword>
<dbReference type="InterPro" id="IPR008928">
    <property type="entry name" value="6-hairpin_glycosidase_sf"/>
</dbReference>
<evidence type="ECO:0000313" key="5">
    <source>
        <dbReference type="Proteomes" id="UP000679725"/>
    </source>
</evidence>
<accession>A0ABM8UQJ5</accession>
<feature type="domain" description="Glycoside hydrolase family 65 C-terminal" evidence="2">
    <location>
        <begin position="459"/>
        <end position="512"/>
    </location>
</feature>